<keyword evidence="2" id="KW-1133">Transmembrane helix</keyword>
<dbReference type="EMBL" id="JAUUTY010000003">
    <property type="protein sequence ID" value="KAK1668735.1"/>
    <property type="molecule type" value="Genomic_DNA"/>
</dbReference>
<keyword evidence="2" id="KW-0472">Membrane</keyword>
<evidence type="ECO:0000313" key="3">
    <source>
        <dbReference type="EMBL" id="KAK1668735.1"/>
    </source>
</evidence>
<proteinExistence type="predicted"/>
<accession>A0AAD8T3D8</accession>
<dbReference type="AlphaFoldDB" id="A0AAD8T3D8"/>
<keyword evidence="4" id="KW-1185">Reference proteome</keyword>
<name>A0AAD8T3D8_LOLMU</name>
<protein>
    <recommendedName>
        <fullName evidence="5">Retrotransposon protein, putative, Ty1-copia subclass</fullName>
    </recommendedName>
</protein>
<reference evidence="3" key="1">
    <citation type="submission" date="2023-07" db="EMBL/GenBank/DDBJ databases">
        <title>A chromosome-level genome assembly of Lolium multiflorum.</title>
        <authorList>
            <person name="Chen Y."/>
            <person name="Copetti D."/>
            <person name="Kolliker R."/>
            <person name="Studer B."/>
        </authorList>
    </citation>
    <scope>NUCLEOTIDE SEQUENCE</scope>
    <source>
        <strain evidence="3">02402/16</strain>
        <tissue evidence="3">Leaf</tissue>
    </source>
</reference>
<dbReference type="Proteomes" id="UP001231189">
    <property type="component" value="Unassembled WGS sequence"/>
</dbReference>
<organism evidence="3 4">
    <name type="scientific">Lolium multiflorum</name>
    <name type="common">Italian ryegrass</name>
    <name type="synonym">Lolium perenne subsp. multiflorum</name>
    <dbReference type="NCBI Taxonomy" id="4521"/>
    <lineage>
        <taxon>Eukaryota</taxon>
        <taxon>Viridiplantae</taxon>
        <taxon>Streptophyta</taxon>
        <taxon>Embryophyta</taxon>
        <taxon>Tracheophyta</taxon>
        <taxon>Spermatophyta</taxon>
        <taxon>Magnoliopsida</taxon>
        <taxon>Liliopsida</taxon>
        <taxon>Poales</taxon>
        <taxon>Poaceae</taxon>
        <taxon>BOP clade</taxon>
        <taxon>Pooideae</taxon>
        <taxon>Poodae</taxon>
        <taxon>Poeae</taxon>
        <taxon>Poeae Chloroplast Group 2 (Poeae type)</taxon>
        <taxon>Loliodinae</taxon>
        <taxon>Loliinae</taxon>
        <taxon>Lolium</taxon>
    </lineage>
</organism>
<sequence>MASRGGAGSRAAGLGGGDSPSRPPIFRKAERRKWNRSEGARSGALAGDQPGAHALKLTRYAATRPRAPPPASNRAPRLPVAASFEEDDLVPARSPTFSVGDYVHGSDEEEAVMAHTFTISEAEARARFRREEADAVRQIDKGSCHSDWYDPCLNVMIVDNNDEDPATYEEAMMSPDSNKWQEAMKSEMGSMYDNKVWTLVDLPDSRKAVENKWIFKRKTDADAIITAIELDIISIIIITIISIIITAVSTAAHRHRCNN</sequence>
<feature type="transmembrane region" description="Helical" evidence="2">
    <location>
        <begin position="232"/>
        <end position="252"/>
    </location>
</feature>
<comment type="caution">
    <text evidence="3">The sequence shown here is derived from an EMBL/GenBank/DDBJ whole genome shotgun (WGS) entry which is preliminary data.</text>
</comment>
<keyword evidence="2" id="KW-0812">Transmembrane</keyword>
<evidence type="ECO:0000313" key="4">
    <source>
        <dbReference type="Proteomes" id="UP001231189"/>
    </source>
</evidence>
<evidence type="ECO:0000256" key="1">
    <source>
        <dbReference type="SAM" id="MobiDB-lite"/>
    </source>
</evidence>
<evidence type="ECO:0008006" key="5">
    <source>
        <dbReference type="Google" id="ProtNLM"/>
    </source>
</evidence>
<evidence type="ECO:0000256" key="2">
    <source>
        <dbReference type="SAM" id="Phobius"/>
    </source>
</evidence>
<feature type="region of interest" description="Disordered" evidence="1">
    <location>
        <begin position="1"/>
        <end position="77"/>
    </location>
</feature>
<feature type="compositionally biased region" description="Gly residues" evidence="1">
    <location>
        <begin position="1"/>
        <end position="18"/>
    </location>
</feature>
<gene>
    <name evidence="3" type="ORF">QYE76_056894</name>
</gene>